<dbReference type="InterPro" id="IPR001474">
    <property type="entry name" value="GTP_CycHdrlase_I"/>
</dbReference>
<evidence type="ECO:0000256" key="5">
    <source>
        <dbReference type="ARBA" id="ARBA00022741"/>
    </source>
</evidence>
<dbReference type="GO" id="GO:0005525">
    <property type="term" value="F:GTP binding"/>
    <property type="evidence" value="ECO:0007669"/>
    <property type="project" value="UniProtKB-KW"/>
</dbReference>
<dbReference type="GO" id="GO:0008270">
    <property type="term" value="F:zinc ion binding"/>
    <property type="evidence" value="ECO:0007669"/>
    <property type="project" value="TreeGrafter"/>
</dbReference>
<name>A0A8H6C8H1_9LECA</name>
<reference evidence="12 13" key="1">
    <citation type="journal article" date="2020" name="Genomics">
        <title>Complete, high-quality genomes from long-read metagenomic sequencing of two wolf lichen thalli reveals enigmatic genome architecture.</title>
        <authorList>
            <person name="McKenzie S.K."/>
            <person name="Walston R.F."/>
            <person name="Allen J.L."/>
        </authorList>
    </citation>
    <scope>NUCLEOTIDE SEQUENCE [LARGE SCALE GENOMIC DNA]</scope>
    <source>
        <strain evidence="12">WasteWater1</strain>
    </source>
</reference>
<evidence type="ECO:0000256" key="9">
    <source>
        <dbReference type="ARBA" id="ARBA00030854"/>
    </source>
</evidence>
<dbReference type="GO" id="GO:0046654">
    <property type="term" value="P:tetrahydrofolate biosynthetic process"/>
    <property type="evidence" value="ECO:0007669"/>
    <property type="project" value="InterPro"/>
</dbReference>
<organism evidence="12 13">
    <name type="scientific">Letharia lupina</name>
    <dbReference type="NCBI Taxonomy" id="560253"/>
    <lineage>
        <taxon>Eukaryota</taxon>
        <taxon>Fungi</taxon>
        <taxon>Dikarya</taxon>
        <taxon>Ascomycota</taxon>
        <taxon>Pezizomycotina</taxon>
        <taxon>Lecanoromycetes</taxon>
        <taxon>OSLEUM clade</taxon>
        <taxon>Lecanoromycetidae</taxon>
        <taxon>Lecanorales</taxon>
        <taxon>Lecanorineae</taxon>
        <taxon>Parmeliaceae</taxon>
        <taxon>Letharia</taxon>
    </lineage>
</organism>
<evidence type="ECO:0000313" key="13">
    <source>
        <dbReference type="Proteomes" id="UP000593566"/>
    </source>
</evidence>
<feature type="region of interest" description="Disordered" evidence="10">
    <location>
        <begin position="17"/>
        <end position="124"/>
    </location>
</feature>
<evidence type="ECO:0000256" key="2">
    <source>
        <dbReference type="ARBA" id="ARBA00008085"/>
    </source>
</evidence>
<dbReference type="InterPro" id="IPR043134">
    <property type="entry name" value="GTP-CH-I_N"/>
</dbReference>
<keyword evidence="8" id="KW-0342">GTP-binding</keyword>
<dbReference type="Gene3D" id="1.10.286.10">
    <property type="match status" value="1"/>
</dbReference>
<dbReference type="GO" id="GO:0046656">
    <property type="term" value="P:folic acid biosynthetic process"/>
    <property type="evidence" value="ECO:0007669"/>
    <property type="project" value="UniProtKB-KW"/>
</dbReference>
<dbReference type="SUPFAM" id="SSF55620">
    <property type="entry name" value="Tetrahydrobiopterin biosynthesis enzymes-like"/>
    <property type="match status" value="1"/>
</dbReference>
<proteinExistence type="inferred from homology"/>
<dbReference type="Gene3D" id="3.30.1130.10">
    <property type="match status" value="2"/>
</dbReference>
<feature type="compositionally biased region" description="Low complexity" evidence="10">
    <location>
        <begin position="28"/>
        <end position="39"/>
    </location>
</feature>
<dbReference type="RefSeq" id="XP_037148358.1">
    <property type="nucleotide sequence ID" value="XM_037296376.1"/>
</dbReference>
<dbReference type="Proteomes" id="UP000593566">
    <property type="component" value="Unassembled WGS sequence"/>
</dbReference>
<evidence type="ECO:0000256" key="8">
    <source>
        <dbReference type="ARBA" id="ARBA00023134"/>
    </source>
</evidence>
<dbReference type="InterPro" id="IPR020602">
    <property type="entry name" value="GTP_CycHdrlase_I_dom"/>
</dbReference>
<evidence type="ECO:0000256" key="7">
    <source>
        <dbReference type="ARBA" id="ARBA00022909"/>
    </source>
</evidence>
<comment type="caution">
    <text evidence="12">The sequence shown here is derived from an EMBL/GenBank/DDBJ whole genome shotgun (WGS) entry which is preliminary data.</text>
</comment>
<feature type="compositionally biased region" description="Polar residues" evidence="10">
    <location>
        <begin position="105"/>
        <end position="114"/>
    </location>
</feature>
<keyword evidence="7" id="KW-0289">Folate biosynthesis</keyword>
<evidence type="ECO:0000256" key="10">
    <source>
        <dbReference type="SAM" id="MobiDB-lite"/>
    </source>
</evidence>
<protein>
    <recommendedName>
        <fullName evidence="4">GTP cyclohydrolase 1</fullName>
        <ecNumber evidence="3">3.5.4.16</ecNumber>
    </recommendedName>
    <alternativeName>
        <fullName evidence="9">GTP cyclohydrolase I</fullName>
    </alternativeName>
</protein>
<gene>
    <name evidence="12" type="ORF">HO133_005466</name>
</gene>
<comment type="pathway">
    <text evidence="1">Cofactor biosynthesis; 7,8-dihydroneopterin triphosphate biosynthesis; 7,8-dihydroneopterin triphosphate from GTP: step 1/1.</text>
</comment>
<evidence type="ECO:0000256" key="3">
    <source>
        <dbReference type="ARBA" id="ARBA00012715"/>
    </source>
</evidence>
<dbReference type="GO" id="GO:0006729">
    <property type="term" value="P:tetrahydrobiopterin biosynthetic process"/>
    <property type="evidence" value="ECO:0007669"/>
    <property type="project" value="TreeGrafter"/>
</dbReference>
<keyword evidence="5" id="KW-0547">Nucleotide-binding</keyword>
<dbReference type="FunFam" id="1.10.286.10:FF:000003">
    <property type="entry name" value="GTP cyclohydrolase 1"/>
    <property type="match status" value="1"/>
</dbReference>
<feature type="domain" description="GTP cyclohydrolase I" evidence="11">
    <location>
        <begin position="156"/>
        <end position="236"/>
    </location>
</feature>
<dbReference type="EMBL" id="JACCJB010000021">
    <property type="protein sequence ID" value="KAF6218923.1"/>
    <property type="molecule type" value="Genomic_DNA"/>
</dbReference>
<evidence type="ECO:0000259" key="11">
    <source>
        <dbReference type="Pfam" id="PF01227"/>
    </source>
</evidence>
<dbReference type="PANTHER" id="PTHR11109">
    <property type="entry name" value="GTP CYCLOHYDROLASE I"/>
    <property type="match status" value="1"/>
</dbReference>
<dbReference type="Pfam" id="PF01227">
    <property type="entry name" value="GTP_cyclohydroI"/>
    <property type="match status" value="1"/>
</dbReference>
<evidence type="ECO:0000256" key="1">
    <source>
        <dbReference type="ARBA" id="ARBA00005080"/>
    </source>
</evidence>
<comment type="similarity">
    <text evidence="2">Belongs to the GTP cyclohydrolase I family.</text>
</comment>
<evidence type="ECO:0000256" key="6">
    <source>
        <dbReference type="ARBA" id="ARBA00022801"/>
    </source>
</evidence>
<dbReference type="InterPro" id="IPR043133">
    <property type="entry name" value="GTP-CH-I_C/QueF"/>
</dbReference>
<dbReference type="PROSITE" id="PS00859">
    <property type="entry name" value="GTP_CYCLOHYDROL_1_1"/>
    <property type="match status" value="1"/>
</dbReference>
<evidence type="ECO:0000256" key="4">
    <source>
        <dbReference type="ARBA" id="ARBA00017272"/>
    </source>
</evidence>
<dbReference type="PANTHER" id="PTHR11109:SF7">
    <property type="entry name" value="GTP CYCLOHYDROLASE 1"/>
    <property type="match status" value="1"/>
</dbReference>
<dbReference type="UniPathway" id="UPA00848">
    <property type="reaction ID" value="UER00151"/>
</dbReference>
<dbReference type="EC" id="3.5.4.16" evidence="3"/>
<keyword evidence="6" id="KW-0378">Hydrolase</keyword>
<accession>A0A8H6C8H1</accession>
<dbReference type="GeneID" id="59333872"/>
<keyword evidence="13" id="KW-1185">Reference proteome</keyword>
<sequence length="306" mass="33660">MDSLPFPPKSIAAIPSYLMNGKTHTAHSSSPLRPSTRTSVNAEERERLTASIASSNAGRQPIDLDSVGSPKVNGHGSYSLEVPDEDSPAPTNIDVSARDPRDEAPSQTTPTVSRPASPYTLNPPIDFDGLSWPSLGTRERLEATPKQAEERLQRLEGAITTILECIGEDPDREGLRGTPERYAKAMLYFTKGYEENVRDLVNGAVFHEDHDELVIVKDIEVFSLCEHHMVPFTGKIQERLTKQVALAITEVLKPQGVAVVMESSHLCMVMRGVEKTSTSTITSCMLGCMRSRASTRDEFLNLVNKR</sequence>
<dbReference type="InterPro" id="IPR018234">
    <property type="entry name" value="GTP_CycHdrlase_I_CS"/>
</dbReference>
<dbReference type="GO" id="GO:0003934">
    <property type="term" value="F:GTP cyclohydrolase I activity"/>
    <property type="evidence" value="ECO:0007669"/>
    <property type="project" value="UniProtKB-EC"/>
</dbReference>
<dbReference type="GO" id="GO:0005737">
    <property type="term" value="C:cytoplasm"/>
    <property type="evidence" value="ECO:0007669"/>
    <property type="project" value="TreeGrafter"/>
</dbReference>
<evidence type="ECO:0000313" key="12">
    <source>
        <dbReference type="EMBL" id="KAF6218923.1"/>
    </source>
</evidence>
<dbReference type="AlphaFoldDB" id="A0A8H6C8H1"/>